<dbReference type="InterPro" id="IPR051739">
    <property type="entry name" value="Rhomboid_IM_Serine_Proteases"/>
</dbReference>
<feature type="transmembrane region" description="Helical" evidence="7">
    <location>
        <begin position="224"/>
        <end position="240"/>
    </location>
</feature>
<feature type="domain" description="EF-hand" evidence="8">
    <location>
        <begin position="21"/>
        <end position="56"/>
    </location>
</feature>
<keyword evidence="5 7" id="KW-1133">Transmembrane helix</keyword>
<dbReference type="SUPFAM" id="SSF144091">
    <property type="entry name" value="Rhomboid-like"/>
    <property type="match status" value="1"/>
</dbReference>
<keyword evidence="4" id="KW-0106">Calcium</keyword>
<dbReference type="AlphaFoldDB" id="A0A9P0DUB9"/>
<dbReference type="Pfam" id="PF01694">
    <property type="entry name" value="Rhomboid"/>
    <property type="match status" value="1"/>
</dbReference>
<reference evidence="9" key="2">
    <citation type="submission" date="2022-10" db="EMBL/GenBank/DDBJ databases">
        <authorList>
            <consortium name="ENA_rothamsted_submissions"/>
            <consortium name="culmorum"/>
            <person name="King R."/>
        </authorList>
    </citation>
    <scope>NUCLEOTIDE SEQUENCE</scope>
</reference>
<feature type="transmembrane region" description="Helical" evidence="7">
    <location>
        <begin position="246"/>
        <end position="265"/>
    </location>
</feature>
<dbReference type="PANTHER" id="PTHR45840">
    <property type="entry name" value="RHOMBOID-RELATED PROTEIN"/>
    <property type="match status" value="1"/>
</dbReference>
<dbReference type="GO" id="GO:0016020">
    <property type="term" value="C:membrane"/>
    <property type="evidence" value="ECO:0007669"/>
    <property type="project" value="UniProtKB-SubCell"/>
</dbReference>
<comment type="subcellular location">
    <subcellularLocation>
        <location evidence="1">Membrane</location>
        <topology evidence="1">Multi-pass membrane protein</topology>
    </subcellularLocation>
</comment>
<dbReference type="PROSITE" id="PS50222">
    <property type="entry name" value="EF_HAND_2"/>
    <property type="match status" value="2"/>
</dbReference>
<dbReference type="EMBL" id="OU896710">
    <property type="protein sequence ID" value="CAH1163125.1"/>
    <property type="molecule type" value="Genomic_DNA"/>
</dbReference>
<evidence type="ECO:0000256" key="6">
    <source>
        <dbReference type="ARBA" id="ARBA00023136"/>
    </source>
</evidence>
<feature type="transmembrane region" description="Helical" evidence="7">
    <location>
        <begin position="200"/>
        <end position="217"/>
    </location>
</feature>
<dbReference type="InterPro" id="IPR035952">
    <property type="entry name" value="Rhomboid-like_sf"/>
</dbReference>
<evidence type="ECO:0000256" key="2">
    <source>
        <dbReference type="ARBA" id="ARBA00009045"/>
    </source>
</evidence>
<keyword evidence="3 7" id="KW-0812">Transmembrane</keyword>
<keyword evidence="6 7" id="KW-0472">Membrane</keyword>
<reference evidence="9" key="1">
    <citation type="submission" date="2022-01" db="EMBL/GenBank/DDBJ databases">
        <authorList>
            <person name="King R."/>
        </authorList>
    </citation>
    <scope>NUCLEOTIDE SEQUENCE</scope>
</reference>
<feature type="transmembrane region" description="Helical" evidence="7">
    <location>
        <begin position="138"/>
        <end position="155"/>
    </location>
</feature>
<protein>
    <recommendedName>
        <fullName evidence="8">EF-hand domain-containing protein</fullName>
    </recommendedName>
</protein>
<feature type="transmembrane region" description="Helical" evidence="7">
    <location>
        <begin position="277"/>
        <end position="295"/>
    </location>
</feature>
<dbReference type="Proteomes" id="UP001153737">
    <property type="component" value="Chromosome 4"/>
</dbReference>
<name>A0A9P0DUB9_PHACE</name>
<proteinExistence type="inferred from homology"/>
<accession>A0A9P0DUB9</accession>
<gene>
    <name evidence="9" type="ORF">PHAECO_LOCUS7838</name>
</gene>
<feature type="transmembrane region" description="Helical" evidence="7">
    <location>
        <begin position="331"/>
        <end position="355"/>
    </location>
</feature>
<comment type="similarity">
    <text evidence="2">Belongs to the peptidase S54 family.</text>
</comment>
<dbReference type="InterPro" id="IPR022764">
    <property type="entry name" value="Peptidase_S54_rhomboid_dom"/>
</dbReference>
<dbReference type="InterPro" id="IPR018247">
    <property type="entry name" value="EF_Hand_1_Ca_BS"/>
</dbReference>
<evidence type="ECO:0000256" key="4">
    <source>
        <dbReference type="ARBA" id="ARBA00022837"/>
    </source>
</evidence>
<dbReference type="Gene3D" id="1.10.238.10">
    <property type="entry name" value="EF-hand"/>
    <property type="match status" value="1"/>
</dbReference>
<organism evidence="9 10">
    <name type="scientific">Phaedon cochleariae</name>
    <name type="common">Mustard beetle</name>
    <dbReference type="NCBI Taxonomy" id="80249"/>
    <lineage>
        <taxon>Eukaryota</taxon>
        <taxon>Metazoa</taxon>
        <taxon>Ecdysozoa</taxon>
        <taxon>Arthropoda</taxon>
        <taxon>Hexapoda</taxon>
        <taxon>Insecta</taxon>
        <taxon>Pterygota</taxon>
        <taxon>Neoptera</taxon>
        <taxon>Endopterygota</taxon>
        <taxon>Coleoptera</taxon>
        <taxon>Polyphaga</taxon>
        <taxon>Cucujiformia</taxon>
        <taxon>Chrysomeloidea</taxon>
        <taxon>Chrysomelidae</taxon>
        <taxon>Chrysomelinae</taxon>
        <taxon>Chrysomelini</taxon>
        <taxon>Phaedon</taxon>
    </lineage>
</organism>
<dbReference type="GO" id="GO:0005509">
    <property type="term" value="F:calcium ion binding"/>
    <property type="evidence" value="ECO:0007669"/>
    <property type="project" value="InterPro"/>
</dbReference>
<dbReference type="PANTHER" id="PTHR45840:SF8">
    <property type="entry name" value="RHOMBOID PROTEASE"/>
    <property type="match status" value="1"/>
</dbReference>
<evidence type="ECO:0000256" key="1">
    <source>
        <dbReference type="ARBA" id="ARBA00004141"/>
    </source>
</evidence>
<dbReference type="OrthoDB" id="418595at2759"/>
<evidence type="ECO:0000313" key="9">
    <source>
        <dbReference type="EMBL" id="CAH1163125.1"/>
    </source>
</evidence>
<dbReference type="PROSITE" id="PS00018">
    <property type="entry name" value="EF_HAND_1"/>
    <property type="match status" value="1"/>
</dbReference>
<feature type="domain" description="EF-hand" evidence="8">
    <location>
        <begin position="58"/>
        <end position="93"/>
    </location>
</feature>
<dbReference type="Gene3D" id="1.20.1540.10">
    <property type="entry name" value="Rhomboid-like"/>
    <property type="match status" value="1"/>
</dbReference>
<evidence type="ECO:0000313" key="10">
    <source>
        <dbReference type="Proteomes" id="UP001153737"/>
    </source>
</evidence>
<keyword evidence="10" id="KW-1185">Reference proteome</keyword>
<feature type="transmembrane region" description="Helical" evidence="7">
    <location>
        <begin position="301"/>
        <end position="319"/>
    </location>
</feature>
<dbReference type="Pfam" id="PF13499">
    <property type="entry name" value="EF-hand_7"/>
    <property type="match status" value="1"/>
</dbReference>
<dbReference type="CDD" id="cd00051">
    <property type="entry name" value="EFh"/>
    <property type="match status" value="1"/>
</dbReference>
<evidence type="ECO:0000259" key="8">
    <source>
        <dbReference type="PROSITE" id="PS50222"/>
    </source>
</evidence>
<evidence type="ECO:0000256" key="3">
    <source>
        <dbReference type="ARBA" id="ARBA00022692"/>
    </source>
</evidence>
<sequence length="362" mass="41683">MEATEFARVSQKNPHILNDEELKDYYGSIFLCCDSNRDGIISINELKTFIEIHEEFELPDEVMRTIYEKYDKNMDEKLDLEEFVEMINSPTFSVTFQKFSNRILKFVVVPTINRKTTKLCRTITKTGSYDAEMKWRKSAVGLIIISLLQIILYYVNNFLKRENDHDVGDIYEKLSFNPCLRYQIYRYFTYMFVHSGESHLFANVILQLVLGISLELVHTWRIPCLYFAGVIGGALFHSVIDRTPLVGGSAGAYSFYTAHVAVVILNWREMSHPAVRLILFTIIIVIDAICAQMTSSNNVSYWSHFGGAVIGLLFGVNILRNLRVTQLETYIWYISLTVLGITIFTLIILDCVLQLPMTIYCS</sequence>
<dbReference type="InterPro" id="IPR002048">
    <property type="entry name" value="EF_hand_dom"/>
</dbReference>
<evidence type="ECO:0000256" key="5">
    <source>
        <dbReference type="ARBA" id="ARBA00022989"/>
    </source>
</evidence>
<dbReference type="GO" id="GO:0004252">
    <property type="term" value="F:serine-type endopeptidase activity"/>
    <property type="evidence" value="ECO:0007669"/>
    <property type="project" value="InterPro"/>
</dbReference>
<dbReference type="InterPro" id="IPR011992">
    <property type="entry name" value="EF-hand-dom_pair"/>
</dbReference>
<dbReference type="SUPFAM" id="SSF47473">
    <property type="entry name" value="EF-hand"/>
    <property type="match status" value="1"/>
</dbReference>
<evidence type="ECO:0000256" key="7">
    <source>
        <dbReference type="SAM" id="Phobius"/>
    </source>
</evidence>